<dbReference type="EMBL" id="LR796338">
    <property type="protein sequence ID" value="CAB4137330.1"/>
    <property type="molecule type" value="Genomic_DNA"/>
</dbReference>
<gene>
    <name evidence="1" type="ORF">UFOVP325_31</name>
    <name evidence="2" type="ORF">UFOVP430_26</name>
</gene>
<accession>A0A6J5LX17</accession>
<sequence>MARPINELAEIIYNEAREERRQGKGKWFVYAKPYVEAMGSLSTITDNYYADSGHSVVSYALANLSGWKGEVARQVKAELKQHLTPTR</sequence>
<evidence type="ECO:0000313" key="2">
    <source>
        <dbReference type="EMBL" id="CAB4147409.1"/>
    </source>
</evidence>
<organism evidence="1">
    <name type="scientific">uncultured Caudovirales phage</name>
    <dbReference type="NCBI Taxonomy" id="2100421"/>
    <lineage>
        <taxon>Viruses</taxon>
        <taxon>Duplodnaviria</taxon>
        <taxon>Heunggongvirae</taxon>
        <taxon>Uroviricota</taxon>
        <taxon>Caudoviricetes</taxon>
        <taxon>Peduoviridae</taxon>
        <taxon>Maltschvirus</taxon>
        <taxon>Maltschvirus maltsch</taxon>
    </lineage>
</organism>
<reference evidence="1" key="1">
    <citation type="submission" date="2020-04" db="EMBL/GenBank/DDBJ databases">
        <authorList>
            <person name="Chiriac C."/>
            <person name="Salcher M."/>
            <person name="Ghai R."/>
            <person name="Kavagutti S V."/>
        </authorList>
    </citation>
    <scope>NUCLEOTIDE SEQUENCE</scope>
</reference>
<dbReference type="EMBL" id="LR796481">
    <property type="protein sequence ID" value="CAB4147409.1"/>
    <property type="molecule type" value="Genomic_DNA"/>
</dbReference>
<proteinExistence type="predicted"/>
<protein>
    <submittedName>
        <fullName evidence="1">Uncharacterized protein</fullName>
    </submittedName>
</protein>
<evidence type="ECO:0000313" key="1">
    <source>
        <dbReference type="EMBL" id="CAB4137330.1"/>
    </source>
</evidence>
<name>A0A6J5LX17_9CAUD</name>